<protein>
    <recommendedName>
        <fullName evidence="5">Alpha-L-rhamnosidase</fullName>
    </recommendedName>
</protein>
<dbReference type="InterPro" id="IPR008979">
    <property type="entry name" value="Galactose-bd-like_sf"/>
</dbReference>
<feature type="domain" description="Alpha-L-rhamnosidase six-hairpin glycosidase" evidence="1">
    <location>
        <begin position="372"/>
        <end position="696"/>
    </location>
</feature>
<dbReference type="Pfam" id="PF17390">
    <property type="entry name" value="Bac_rhamnosid_C"/>
    <property type="match status" value="1"/>
</dbReference>
<dbReference type="Proteomes" id="UP000823842">
    <property type="component" value="Unassembled WGS sequence"/>
</dbReference>
<dbReference type="InterPro" id="IPR035398">
    <property type="entry name" value="Bac_rhamnosid_C"/>
</dbReference>
<evidence type="ECO:0000313" key="3">
    <source>
        <dbReference type="EMBL" id="HJB28538.1"/>
    </source>
</evidence>
<name>A0A9D2LSX7_9FIRM</name>
<sequence length="767" mass="88467">MGYEDKNNWIWSENWGGEDLEVPRIVLFRREYLLKEKTKAAVLDISADTRYKLYVNGKLAETGPCKGDRQVWFWDRVDITKWLTKGENAIAVSVLRYPEDPTKGNHGMFRTSTPGLYVKGSITDEAGEEYPVLSDSSWKCRIDKKVRLLKEEEHFAPLCIHEEASGDPSLSGWRLPGYKEEKWENAFSYVEAQMPKAVSPGNLLPRPIPYLYRKNRKYKGIMDRKKSIFSQEEWGDFLHGKRALCIPENTEELVEIDAGEEMTGYIYLGLGGGKNAEIQLMYAESYIQDELVGPAKVPLKKDRTDKENGHLDGYKDIYHAGGYGTEEVPETYEPYWFRTFRFIQLRIRTGKEPLILNRLDYEETGYPLKVKTSVEVSDESMKDIWEISERTLRRCMHETYEDCPYYEQLQYVMDSRTQILYTYAVSGDDRLARKCMDDLCRSQRYDGLLNCCYPNCNPNVIPGFSIYYILMVYDHMMYFGDKELVREYMPCIEKILDFFRKNLILEGYVGQVGSVISSRFWSFIDWADEWNPTSGMPPAGLKGAITMESLLYIYGLQHGAKLMEFLGRNEDADYYLKEAKEVQKAILAFCMGSNGMIQDGPGVEEYSQHCQVFALLTDTVDKETGRKNLLKTVEEPGYTQCTVAMRFYLFRALEKAGIYEYSKKYWDSWRNMLKLHCTTCIESDAYSRSECHAWGALALYELPSVILGVRPAEPGYKSVRIAPVPGYMIYASGTVVIPGGEVWVRWTKEDGSLKLEYKVPEGIKVVH</sequence>
<evidence type="ECO:0008006" key="5">
    <source>
        <dbReference type="Google" id="ProtNLM"/>
    </source>
</evidence>
<dbReference type="Gene3D" id="2.60.420.10">
    <property type="entry name" value="Maltose phosphorylase, domain 3"/>
    <property type="match status" value="1"/>
</dbReference>
<dbReference type="PANTHER" id="PTHR34987:SF2">
    <property type="entry name" value="B, PUTATIVE (AFU_ORTHOLOGUE AFUA_7G05040)-RELATED"/>
    <property type="match status" value="1"/>
</dbReference>
<gene>
    <name evidence="3" type="ORF">IAA06_07055</name>
</gene>
<dbReference type="Pfam" id="PF17389">
    <property type="entry name" value="Bac_rhamnosid6H"/>
    <property type="match status" value="1"/>
</dbReference>
<evidence type="ECO:0000259" key="1">
    <source>
        <dbReference type="Pfam" id="PF17389"/>
    </source>
</evidence>
<evidence type="ECO:0000313" key="4">
    <source>
        <dbReference type="Proteomes" id="UP000823842"/>
    </source>
</evidence>
<dbReference type="EMBL" id="DWYZ01000136">
    <property type="protein sequence ID" value="HJB28538.1"/>
    <property type="molecule type" value="Genomic_DNA"/>
</dbReference>
<dbReference type="AlphaFoldDB" id="A0A9D2LSX7"/>
<evidence type="ECO:0000259" key="2">
    <source>
        <dbReference type="Pfam" id="PF17390"/>
    </source>
</evidence>
<dbReference type="GO" id="GO:0005975">
    <property type="term" value="P:carbohydrate metabolic process"/>
    <property type="evidence" value="ECO:0007669"/>
    <property type="project" value="InterPro"/>
</dbReference>
<comment type="caution">
    <text evidence="3">The sequence shown here is derived from an EMBL/GenBank/DDBJ whole genome shotgun (WGS) entry which is preliminary data.</text>
</comment>
<reference evidence="3" key="1">
    <citation type="journal article" date="2021" name="PeerJ">
        <title>Extensive microbial diversity within the chicken gut microbiome revealed by metagenomics and culture.</title>
        <authorList>
            <person name="Gilroy R."/>
            <person name="Ravi A."/>
            <person name="Getino M."/>
            <person name="Pursley I."/>
            <person name="Horton D.L."/>
            <person name="Alikhan N.F."/>
            <person name="Baker D."/>
            <person name="Gharbi K."/>
            <person name="Hall N."/>
            <person name="Watson M."/>
            <person name="Adriaenssens E.M."/>
            <person name="Foster-Nyarko E."/>
            <person name="Jarju S."/>
            <person name="Secka A."/>
            <person name="Antonio M."/>
            <person name="Oren A."/>
            <person name="Chaudhuri R.R."/>
            <person name="La Ragione R."/>
            <person name="Hildebrand F."/>
            <person name="Pallen M.J."/>
        </authorList>
    </citation>
    <scope>NUCLEOTIDE SEQUENCE</scope>
    <source>
        <strain evidence="3">ChiSjej1B19-5720</strain>
    </source>
</reference>
<dbReference type="SUPFAM" id="SSF48208">
    <property type="entry name" value="Six-hairpin glycosidases"/>
    <property type="match status" value="1"/>
</dbReference>
<feature type="domain" description="Alpha-L-rhamnosidase C-terminal" evidence="2">
    <location>
        <begin position="708"/>
        <end position="763"/>
    </location>
</feature>
<proteinExistence type="predicted"/>
<organism evidence="3 4">
    <name type="scientific">Candidatus Blautia faecavium</name>
    <dbReference type="NCBI Taxonomy" id="2838487"/>
    <lineage>
        <taxon>Bacteria</taxon>
        <taxon>Bacillati</taxon>
        <taxon>Bacillota</taxon>
        <taxon>Clostridia</taxon>
        <taxon>Lachnospirales</taxon>
        <taxon>Lachnospiraceae</taxon>
        <taxon>Blautia</taxon>
    </lineage>
</organism>
<reference evidence="3" key="2">
    <citation type="submission" date="2021-04" db="EMBL/GenBank/DDBJ databases">
        <authorList>
            <person name="Gilroy R."/>
        </authorList>
    </citation>
    <scope>NUCLEOTIDE SEQUENCE</scope>
    <source>
        <strain evidence="3">ChiSjej1B19-5720</strain>
    </source>
</reference>
<dbReference type="InterPro" id="IPR035396">
    <property type="entry name" value="Bac_rhamnosid6H"/>
</dbReference>
<dbReference type="InterPro" id="IPR008928">
    <property type="entry name" value="6-hairpin_glycosidase_sf"/>
</dbReference>
<dbReference type="Gene3D" id="1.50.10.10">
    <property type="match status" value="1"/>
</dbReference>
<dbReference type="Gene3D" id="2.60.120.260">
    <property type="entry name" value="Galactose-binding domain-like"/>
    <property type="match status" value="2"/>
</dbReference>
<dbReference type="SUPFAM" id="SSF49785">
    <property type="entry name" value="Galactose-binding domain-like"/>
    <property type="match status" value="1"/>
</dbReference>
<accession>A0A9D2LSX7</accession>
<dbReference type="PANTHER" id="PTHR34987">
    <property type="entry name" value="C, PUTATIVE (AFU_ORTHOLOGUE AFUA_3G02880)-RELATED"/>
    <property type="match status" value="1"/>
</dbReference>
<dbReference type="InterPro" id="IPR012341">
    <property type="entry name" value="6hp_glycosidase-like_sf"/>
</dbReference>